<gene>
    <name evidence="2" type="ORF">J1902_09330</name>
</gene>
<dbReference type="Proteomes" id="UP000664164">
    <property type="component" value="Unassembled WGS sequence"/>
</dbReference>
<name>A0A939HH48_9MICC</name>
<keyword evidence="1" id="KW-0812">Transmembrane</keyword>
<reference evidence="2" key="1">
    <citation type="submission" date="2021-03" db="EMBL/GenBank/DDBJ databases">
        <title>A new species, PO-11, isolated from a karst cave deposit.</title>
        <authorList>
            <person name="Zhaoxiaoyong W."/>
        </authorList>
    </citation>
    <scope>NUCLEOTIDE SEQUENCE</scope>
    <source>
        <strain evidence="2">PO-11</strain>
    </source>
</reference>
<sequence>MPVTGRVVTAAVLLAVEAALAVLAVLVHHGFMRVYGDVTGTAFEGLAWGLTVGPSGLALGLVAVVAVIGLVLSPRLWMRLTAVALPVLMLLGMFAVTPLALGQRIEMQFGSSPQCVIEGSGEPMATAERESQRAFDSIEHIGYFSGGGTSGVGGCLRQFVLSEDVDVLQHYRAALPEAGWEVVEDDGRHLRAQRDGLAFEVMPCPGGGLVWAGSDDDSAYGPGSPVQMSPDICAHGF</sequence>
<dbReference type="AlphaFoldDB" id="A0A939HH48"/>
<protein>
    <submittedName>
        <fullName evidence="2">Uncharacterized protein</fullName>
    </submittedName>
</protein>
<evidence type="ECO:0000256" key="1">
    <source>
        <dbReference type="SAM" id="Phobius"/>
    </source>
</evidence>
<evidence type="ECO:0000313" key="2">
    <source>
        <dbReference type="EMBL" id="MBO1268173.1"/>
    </source>
</evidence>
<accession>A0A939HH48</accession>
<evidence type="ECO:0000313" key="3">
    <source>
        <dbReference type="Proteomes" id="UP000664164"/>
    </source>
</evidence>
<keyword evidence="3" id="KW-1185">Reference proteome</keyword>
<proteinExistence type="predicted"/>
<keyword evidence="1" id="KW-0472">Membrane</keyword>
<keyword evidence="1" id="KW-1133">Transmembrane helix</keyword>
<feature type="transmembrane region" description="Helical" evidence="1">
    <location>
        <begin position="80"/>
        <end position="101"/>
    </location>
</feature>
<organism evidence="2 3">
    <name type="scientific">Arthrobacter cavernae</name>
    <dbReference type="NCBI Taxonomy" id="2817681"/>
    <lineage>
        <taxon>Bacteria</taxon>
        <taxon>Bacillati</taxon>
        <taxon>Actinomycetota</taxon>
        <taxon>Actinomycetes</taxon>
        <taxon>Micrococcales</taxon>
        <taxon>Micrococcaceae</taxon>
        <taxon>Arthrobacter</taxon>
    </lineage>
</organism>
<dbReference type="RefSeq" id="WP_207615979.1">
    <property type="nucleotide sequence ID" value="NZ_JAFNLL010000018.1"/>
</dbReference>
<feature type="transmembrane region" description="Helical" evidence="1">
    <location>
        <begin position="47"/>
        <end position="73"/>
    </location>
</feature>
<feature type="transmembrane region" description="Helical" evidence="1">
    <location>
        <begin position="7"/>
        <end position="27"/>
    </location>
</feature>
<dbReference type="EMBL" id="JAFNLL010000018">
    <property type="protein sequence ID" value="MBO1268173.1"/>
    <property type="molecule type" value="Genomic_DNA"/>
</dbReference>
<comment type="caution">
    <text evidence="2">The sequence shown here is derived from an EMBL/GenBank/DDBJ whole genome shotgun (WGS) entry which is preliminary data.</text>
</comment>